<evidence type="ECO:0000256" key="2">
    <source>
        <dbReference type="ARBA" id="ARBA00007706"/>
    </source>
</evidence>
<evidence type="ECO:0000256" key="10">
    <source>
        <dbReference type="ARBA" id="ARBA00047979"/>
    </source>
</evidence>
<gene>
    <name evidence="12" type="ORF">MAR_001596</name>
</gene>
<evidence type="ECO:0000256" key="7">
    <source>
        <dbReference type="ARBA" id="ARBA00022989"/>
    </source>
</evidence>
<evidence type="ECO:0000256" key="4">
    <source>
        <dbReference type="ARBA" id="ARBA00022679"/>
    </source>
</evidence>
<comment type="similarity">
    <text evidence="2 11">Belongs to the glycosyltransferase 43 family.</text>
</comment>
<keyword evidence="4 11" id="KW-0808">Transferase</keyword>
<keyword evidence="11" id="KW-0464">Manganese</keyword>
<dbReference type="InterPro" id="IPR005027">
    <property type="entry name" value="Glyco_trans_43"/>
</dbReference>
<name>A0ABY7FC80_MYAAR</name>
<dbReference type="Gene3D" id="3.90.550.10">
    <property type="entry name" value="Spore Coat Polysaccharide Biosynthesis Protein SpsA, Chain A"/>
    <property type="match status" value="3"/>
</dbReference>
<sequence>MAMVHCKGMLYTKKISVWPVGLVAGIRYEAPKVVGWHTSFPREISTDMAGFAVSLQLLDDNARAQFRASAMLGHQEPGDRYPVTSLFCNIFVPNEYTKERECQTLHVKKDIPRIYIVTPTHTRLTQKADLTRLSYTLRLVPNIRWIVVEDADQPSDIVKNLLASSELHYTHLFAKTRPESLKKTAERWRPHRGVDQRNEAIRWIRQNAKQTGVVYFADDDNTYDIRLFEEVVGWHTSLPRNISTDMAGFAVSLQLLDDNAGAQFRATAASGYLEADFIKQLGVTLSDLEPRAEECTKVLVWHTKTEKSSIKNEALILKWYNYTSDPNIEV</sequence>
<evidence type="ECO:0000256" key="11">
    <source>
        <dbReference type="RuleBase" id="RU363127"/>
    </source>
</evidence>
<evidence type="ECO:0000256" key="3">
    <source>
        <dbReference type="ARBA" id="ARBA00012641"/>
    </source>
</evidence>
<evidence type="ECO:0000313" key="12">
    <source>
        <dbReference type="EMBL" id="WAR19758.1"/>
    </source>
</evidence>
<dbReference type="SUPFAM" id="SSF53448">
    <property type="entry name" value="Nucleotide-diphospho-sugar transferases"/>
    <property type="match status" value="2"/>
</dbReference>
<keyword evidence="7" id="KW-1133">Transmembrane helix</keyword>
<proteinExistence type="inferred from homology"/>
<dbReference type="PANTHER" id="PTHR10896:SF65">
    <property type="entry name" value="GALACTOSYLGALACTOSYLXYLOSYLPROTEIN 3-BETA-GLUCURONOSYLTRANSFERASE 3"/>
    <property type="match status" value="1"/>
</dbReference>
<dbReference type="CDD" id="cd00218">
    <property type="entry name" value="GlcAT-I"/>
    <property type="match status" value="1"/>
</dbReference>
<dbReference type="PANTHER" id="PTHR10896">
    <property type="entry name" value="GALACTOSYLGALACTOSYLXYLOSYLPROTEIN 3-BETA-GLUCURONOSYLTRANSFERASE BETA-1,3-GLUCURONYLTRANSFERASE"/>
    <property type="match status" value="1"/>
</dbReference>
<reference evidence="12" key="1">
    <citation type="submission" date="2022-11" db="EMBL/GenBank/DDBJ databases">
        <title>Centuries of genome instability and evolution in soft-shell clam transmissible cancer (bioRxiv).</title>
        <authorList>
            <person name="Hart S.F.M."/>
            <person name="Yonemitsu M.A."/>
            <person name="Giersch R.M."/>
            <person name="Beal B.F."/>
            <person name="Arriagada G."/>
            <person name="Davis B.W."/>
            <person name="Ostrander E.A."/>
            <person name="Goff S.P."/>
            <person name="Metzger M.J."/>
        </authorList>
    </citation>
    <scope>NUCLEOTIDE SEQUENCE</scope>
    <source>
        <strain evidence="12">MELC-2E11</strain>
        <tissue evidence="12">Siphon/mantle</tissue>
    </source>
</reference>
<keyword evidence="13" id="KW-1185">Reference proteome</keyword>
<keyword evidence="6 11" id="KW-0735">Signal-anchor</keyword>
<comment type="subcellular location">
    <subcellularLocation>
        <location evidence="11">Golgi apparatus membrane</location>
        <topology evidence="11">Single-pass type II membrane protein</topology>
    </subcellularLocation>
    <subcellularLocation>
        <location evidence="1">Membrane</location>
        <topology evidence="1">Single-pass type II membrane protein</topology>
    </subcellularLocation>
</comment>
<evidence type="ECO:0000256" key="5">
    <source>
        <dbReference type="ARBA" id="ARBA00022692"/>
    </source>
</evidence>
<comment type="cofactor">
    <cofactor evidence="11">
        <name>Mn(2+)</name>
        <dbReference type="ChEBI" id="CHEBI:29035"/>
    </cofactor>
</comment>
<protein>
    <recommendedName>
        <fullName evidence="3 11">Galactosylgalactosylxylosylprotein 3-beta-glucuronosyltransferase</fullName>
        <ecNumber evidence="3 11">2.4.1.135</ecNumber>
    </recommendedName>
</protein>
<keyword evidence="11" id="KW-0479">Metal-binding</keyword>
<keyword evidence="8" id="KW-0472">Membrane</keyword>
<organism evidence="12 13">
    <name type="scientific">Mya arenaria</name>
    <name type="common">Soft-shell clam</name>
    <dbReference type="NCBI Taxonomy" id="6604"/>
    <lineage>
        <taxon>Eukaryota</taxon>
        <taxon>Metazoa</taxon>
        <taxon>Spiralia</taxon>
        <taxon>Lophotrochozoa</taxon>
        <taxon>Mollusca</taxon>
        <taxon>Bivalvia</taxon>
        <taxon>Autobranchia</taxon>
        <taxon>Heteroconchia</taxon>
        <taxon>Euheterodonta</taxon>
        <taxon>Imparidentia</taxon>
        <taxon>Neoheterodontei</taxon>
        <taxon>Myida</taxon>
        <taxon>Myoidea</taxon>
        <taxon>Myidae</taxon>
        <taxon>Mya</taxon>
    </lineage>
</organism>
<comment type="pathway">
    <text evidence="11">Protein modification; protein glycosylation.</text>
</comment>
<evidence type="ECO:0000313" key="13">
    <source>
        <dbReference type="Proteomes" id="UP001164746"/>
    </source>
</evidence>
<accession>A0ABY7FC80</accession>
<keyword evidence="5" id="KW-0812">Transmembrane</keyword>
<keyword evidence="11" id="KW-0333">Golgi apparatus</keyword>
<dbReference type="EMBL" id="CP111022">
    <property type="protein sequence ID" value="WAR19758.1"/>
    <property type="molecule type" value="Genomic_DNA"/>
</dbReference>
<evidence type="ECO:0000256" key="8">
    <source>
        <dbReference type="ARBA" id="ARBA00023136"/>
    </source>
</evidence>
<dbReference type="InterPro" id="IPR029044">
    <property type="entry name" value="Nucleotide-diphossugar_trans"/>
</dbReference>
<comment type="catalytic activity">
    <reaction evidence="10 11">
        <text>3-O-(beta-D-galactosyl-(1-&gt;3)-beta-D-galactosyl-(1-&gt;4)-beta-D-xylosyl)-L-seryl-[protein] + UDP-alpha-D-glucuronate = 3-O-(beta-D-GlcA-(1-&gt;3)-beta-D-Gal-(1-&gt;3)-beta-D-Gal-(1-&gt;4)-beta-D-Xyl)-L-seryl-[protein] + UDP + H(+)</text>
        <dbReference type="Rhea" id="RHEA:24168"/>
        <dbReference type="Rhea" id="RHEA-COMP:12571"/>
        <dbReference type="Rhea" id="RHEA-COMP:12573"/>
        <dbReference type="ChEBI" id="CHEBI:15378"/>
        <dbReference type="ChEBI" id="CHEBI:58052"/>
        <dbReference type="ChEBI" id="CHEBI:58223"/>
        <dbReference type="ChEBI" id="CHEBI:132090"/>
        <dbReference type="ChEBI" id="CHEBI:132093"/>
        <dbReference type="EC" id="2.4.1.135"/>
    </reaction>
</comment>
<evidence type="ECO:0000256" key="9">
    <source>
        <dbReference type="ARBA" id="ARBA00023180"/>
    </source>
</evidence>
<evidence type="ECO:0000256" key="6">
    <source>
        <dbReference type="ARBA" id="ARBA00022968"/>
    </source>
</evidence>
<keyword evidence="9" id="KW-0325">Glycoprotein</keyword>
<evidence type="ECO:0000256" key="1">
    <source>
        <dbReference type="ARBA" id="ARBA00004606"/>
    </source>
</evidence>
<dbReference type="EC" id="2.4.1.135" evidence="3 11"/>
<dbReference type="Proteomes" id="UP001164746">
    <property type="component" value="Chromosome 11"/>
</dbReference>
<dbReference type="Pfam" id="PF03360">
    <property type="entry name" value="Glyco_transf_43"/>
    <property type="match status" value="2"/>
</dbReference>